<feature type="domain" description="BIG2" evidence="1">
    <location>
        <begin position="1151"/>
        <end position="1227"/>
    </location>
</feature>
<dbReference type="InterPro" id="IPR008964">
    <property type="entry name" value="Invasin/intimin_cell_adhesion"/>
</dbReference>
<dbReference type="Gene3D" id="2.60.40.10">
    <property type="entry name" value="Immunoglobulins"/>
    <property type="match status" value="1"/>
</dbReference>
<dbReference type="InterPro" id="IPR032675">
    <property type="entry name" value="LRR_dom_sf"/>
</dbReference>
<dbReference type="SMART" id="SM00635">
    <property type="entry name" value="BID_2"/>
    <property type="match status" value="1"/>
</dbReference>
<gene>
    <name evidence="2" type="ORF">G5B17_01435</name>
</gene>
<comment type="caution">
    <text evidence="2">The sequence shown here is derived from an EMBL/GenBank/DDBJ whole genome shotgun (WGS) entry which is preliminary data.</text>
</comment>
<dbReference type="Gene3D" id="2.60.40.1120">
    <property type="entry name" value="Carboxypeptidase-like, regulatory domain"/>
    <property type="match status" value="1"/>
</dbReference>
<evidence type="ECO:0000259" key="1">
    <source>
        <dbReference type="SMART" id="SM00635"/>
    </source>
</evidence>
<dbReference type="Pfam" id="PF13306">
    <property type="entry name" value="LRR_5"/>
    <property type="match status" value="2"/>
</dbReference>
<name>A0ABX2H1Y9_9FIRM</name>
<dbReference type="SUPFAM" id="SSF49373">
    <property type="entry name" value="Invasin/intimin cell-adhesion fragments"/>
    <property type="match status" value="1"/>
</dbReference>
<reference evidence="2 3" key="1">
    <citation type="journal article" date="2020" name="Cell Host Microbe">
        <title>Functional and Genomic Variation between Human-Derived Isolates of Lachnospiraceae Reveals Inter- and Intra-Species Diversity.</title>
        <authorList>
            <person name="Sorbara M.T."/>
            <person name="Littmann E.R."/>
            <person name="Fontana E."/>
            <person name="Moody T.U."/>
            <person name="Kohout C.E."/>
            <person name="Gjonbalaj M."/>
            <person name="Eaton V."/>
            <person name="Seok R."/>
            <person name="Leiner I.M."/>
            <person name="Pamer E.G."/>
        </authorList>
    </citation>
    <scope>NUCLEOTIDE SEQUENCE [LARGE SCALE GENOMIC DNA]</scope>
    <source>
        <strain evidence="2 3">MSK.17.74</strain>
    </source>
</reference>
<evidence type="ECO:0000313" key="2">
    <source>
        <dbReference type="EMBL" id="NSG84123.1"/>
    </source>
</evidence>
<sequence>MQTVQTLPRSICQKVLIYAYAFEKCTSITSIHLPDSITTMGYKVFGGCSNLESANYPVNWVNSPSGNGSNSYEYGNVFSGCPKLTEIEIPEGVKVIAPHSFASLTTLTSVTLPSSLTEIGAYAFAGATGLTEVTLPSNTKTIRDYAFADCAGLKDIYIPDSTTDIRKAVFENCPQLTIHCSYYSMATIYAIENNIPFEQIGTYTDSAETVLDRSGTSYYGDFGSATANGYVAMTVRYNIKDTWKSAVSDLNVKLVLPSNGELDESTLKVDGELCQNYNLKDRTLTIPVSGTSGIIRFSIKAQSQSAARSYAILNYKKNRNSSQEIIGVLNESINLFTIDAPDVVSKPTVNVSGMANAGGTVTLLVDEKEQQTVQVSKAGLWSAVLTLENPSNYETYKIKALCTQADGTTETRTAAVTYNEGEPSIESFKMYYNEHDKIKSYDLTKTDGVTPLVYYLPKSKFDYELTFENPEQIKTLYVTSTRNNQTKYLEATYDPEKNAFVTDGYFDESDHNYVPGVISYEYNKTVPEVKMGQDFDWEALQKGLPEGAEKDITVRKNTATDYDATIDLSKFGEDLKDVGLDVTISVFDESNGSSMGTWKGLIDEANKDMGYLIPGYDDSKYICNLDYSDKGTWYMLVKDVTGNKYIGFMLDTATENAGTLDQYWTLSQISSHLSTINKGASMLYQNYQIEKDMDELRKDVLASGGHYSDQELKEKLKAVDNLESDQKMFMIMTAMIPLVVAGGAMGAGPVIALTAILGTITAASSLFWDIRKADIKGEKFKLRFVVDPSGYVFDLSTGERIEDVTVTAYWIPYDESDDFWNKTPSPSEYGTKWNAGEYNQYNPLQTNADGKYAWDVPEGWWRVKYEKEGYETTWSDWMTVPPLRTEVNIGMVSQTKPSVEHSWDNGTVVIAATCTSTGIISYECTDCHITRTEVLPVNPDAHSWDNGNVTKEATCTEEGIRTFTCVNCRQTRTEKLPAKGHGETEVRGKKAATCASEGYTGDTYCKTCGTRLSGGETIAKTEHTWGEWEKTSDATVFAAQKEKRICKLCQTTEERDNGNPLTSKMTLTASSLKMKIKQTTKVLKISGMESGDYVASVVSGNSKLLKVSSYTKDGAVTLKAQKKTGKTKLTVTLAGGAVKTVNVTIQKGTVKTTKISGVPKKITLKKGKKQTLAPVLAPITTQQKVTYTTSNKKVCTVTKGGVITAKKKGTAKVTVRSGRKKVVIKVKVW</sequence>
<accession>A0ABX2H1Y9</accession>
<dbReference type="Proteomes" id="UP001644719">
    <property type="component" value="Unassembled WGS sequence"/>
</dbReference>
<dbReference type="InterPro" id="IPR008969">
    <property type="entry name" value="CarboxyPept-like_regulatory"/>
</dbReference>
<protein>
    <submittedName>
        <fullName evidence="2">Leucine-rich repeat protein</fullName>
    </submittedName>
</protein>
<dbReference type="Pfam" id="PF02368">
    <property type="entry name" value="Big_2"/>
    <property type="match status" value="1"/>
</dbReference>
<evidence type="ECO:0000313" key="3">
    <source>
        <dbReference type="Proteomes" id="UP001644719"/>
    </source>
</evidence>
<dbReference type="InterPro" id="IPR026906">
    <property type="entry name" value="LRR_5"/>
</dbReference>
<dbReference type="InterPro" id="IPR053139">
    <property type="entry name" value="Surface_bspA-like"/>
</dbReference>
<dbReference type="InterPro" id="IPR013783">
    <property type="entry name" value="Ig-like_fold"/>
</dbReference>
<keyword evidence="3" id="KW-1185">Reference proteome</keyword>
<dbReference type="Gene3D" id="3.80.10.10">
    <property type="entry name" value="Ribonuclease Inhibitor"/>
    <property type="match status" value="1"/>
</dbReference>
<organism evidence="2 3">
    <name type="scientific">Blautia faecis</name>
    <dbReference type="NCBI Taxonomy" id="871665"/>
    <lineage>
        <taxon>Bacteria</taxon>
        <taxon>Bacillati</taxon>
        <taxon>Bacillota</taxon>
        <taxon>Clostridia</taxon>
        <taxon>Lachnospirales</taxon>
        <taxon>Lachnospiraceae</taxon>
        <taxon>Blautia</taxon>
    </lineage>
</organism>
<dbReference type="SUPFAM" id="SSF52058">
    <property type="entry name" value="L domain-like"/>
    <property type="match status" value="1"/>
</dbReference>
<dbReference type="EMBL" id="JAAITS010000003">
    <property type="protein sequence ID" value="NSG84123.1"/>
    <property type="molecule type" value="Genomic_DNA"/>
</dbReference>
<proteinExistence type="predicted"/>
<dbReference type="InterPro" id="IPR003343">
    <property type="entry name" value="Big_2"/>
</dbReference>
<dbReference type="Gene3D" id="2.60.40.1080">
    <property type="match status" value="1"/>
</dbReference>
<dbReference type="PANTHER" id="PTHR45661">
    <property type="entry name" value="SURFACE ANTIGEN"/>
    <property type="match status" value="1"/>
</dbReference>
<dbReference type="PANTHER" id="PTHR45661:SF3">
    <property type="entry name" value="IG-LIKE DOMAIN-CONTAINING PROTEIN"/>
    <property type="match status" value="1"/>
</dbReference>
<dbReference type="SUPFAM" id="SSF49464">
    <property type="entry name" value="Carboxypeptidase regulatory domain-like"/>
    <property type="match status" value="1"/>
</dbReference>